<feature type="transmembrane region" description="Helical" evidence="1">
    <location>
        <begin position="301"/>
        <end position="324"/>
    </location>
</feature>
<reference evidence="2 3" key="1">
    <citation type="submission" date="2020-07" db="EMBL/GenBank/DDBJ databases">
        <title>Fungal Genomes of the International Space Station.</title>
        <authorList>
            <person name="Seuylemezian A."/>
            <person name="Singh N.K."/>
            <person name="Wood J."/>
            <person name="Venkateswaran K."/>
        </authorList>
    </citation>
    <scope>NUCLEOTIDE SEQUENCE [LARGE SCALE GENOMIC DNA]</scope>
    <source>
        <strain evidence="2 3">PL-B2</strain>
    </source>
</reference>
<evidence type="ECO:0000313" key="3">
    <source>
        <dbReference type="Proteomes" id="UP000769780"/>
    </source>
</evidence>
<feature type="transmembrane region" description="Helical" evidence="1">
    <location>
        <begin position="119"/>
        <end position="138"/>
    </location>
</feature>
<gene>
    <name evidence="2" type="ORF">H0185_21205</name>
</gene>
<keyword evidence="3" id="KW-1185">Reference proteome</keyword>
<keyword evidence="1" id="KW-1133">Transmembrane helix</keyword>
<name>A0ABS7KAK3_9BACI</name>
<comment type="caution">
    <text evidence="2">The sequence shown here is derived from an EMBL/GenBank/DDBJ whole genome shotgun (WGS) entry which is preliminary data.</text>
</comment>
<keyword evidence="1" id="KW-0812">Transmembrane</keyword>
<protein>
    <submittedName>
        <fullName evidence="2">ABC transporter permease</fullName>
    </submittedName>
</protein>
<feature type="transmembrane region" description="Helical" evidence="1">
    <location>
        <begin position="206"/>
        <end position="224"/>
    </location>
</feature>
<dbReference type="EMBL" id="JACWFH010000035">
    <property type="protein sequence ID" value="MBY0099288.1"/>
    <property type="molecule type" value="Genomic_DNA"/>
</dbReference>
<evidence type="ECO:0000313" key="2">
    <source>
        <dbReference type="EMBL" id="MBY0099288.1"/>
    </source>
</evidence>
<feature type="transmembrane region" description="Helical" evidence="1">
    <location>
        <begin position="35"/>
        <end position="60"/>
    </location>
</feature>
<proteinExistence type="predicted"/>
<dbReference type="Pfam" id="PF05975">
    <property type="entry name" value="EcsB"/>
    <property type="match status" value="1"/>
</dbReference>
<dbReference type="Proteomes" id="UP000769780">
    <property type="component" value="Unassembled WGS sequence"/>
</dbReference>
<feature type="transmembrane region" description="Helical" evidence="1">
    <location>
        <begin position="330"/>
        <end position="350"/>
    </location>
</feature>
<organism evidence="2 3">
    <name type="scientific">Mesobacillus maritimus</name>
    <dbReference type="NCBI Taxonomy" id="1643336"/>
    <lineage>
        <taxon>Bacteria</taxon>
        <taxon>Bacillati</taxon>
        <taxon>Bacillota</taxon>
        <taxon>Bacilli</taxon>
        <taxon>Bacillales</taxon>
        <taxon>Bacillaceae</taxon>
        <taxon>Mesobacillus</taxon>
    </lineage>
</organism>
<feature type="transmembrane region" description="Helical" evidence="1">
    <location>
        <begin position="371"/>
        <end position="394"/>
    </location>
</feature>
<accession>A0ABS7KAK3</accession>
<dbReference type="InterPro" id="IPR010288">
    <property type="entry name" value="EcsB_ABC"/>
</dbReference>
<keyword evidence="1" id="KW-0472">Membrane</keyword>
<feature type="transmembrane region" description="Helical" evidence="1">
    <location>
        <begin position="66"/>
        <end position="84"/>
    </location>
</feature>
<evidence type="ECO:0000256" key="1">
    <source>
        <dbReference type="SAM" id="Phobius"/>
    </source>
</evidence>
<feature type="transmembrane region" description="Helical" evidence="1">
    <location>
        <begin position="144"/>
        <end position="162"/>
    </location>
</feature>
<sequence>MNSISTSRLQMSTFTLFFQRLVGEWKFQTRIFRSILDWTVIVYILLPWLVVFGFIYRSWWVDQPDWIEQIPFVLFIVLGYLAAWTGNYRTFIQEADKVFLVKHPVLLVALKRISYGYSLLFHALGIGCVTLLFLPFFIHTYQYTFTQVLLFFVLLTTLKWFVMALKPKLKKIEGKFVRGVCRGLVFVLGSWSIQFIYGFWIHESLLLPTLACFLFTALAVALYAPHLSKLSNFEEVLAIEQEERNKYMNSVLTLSPELEKVKVSSRKRPWFYRKSKRIFKRRNAETGFSELFIKVFIRNSAYWSGFLQIVSVTAVALIFVPPVWIKTVVFIAFIVMLRSWLMSIWSQITISHPLTKKYRETDAFFTARKRVLWSLVIIGLLLVLLSALVGRFLLTFVML</sequence>
<dbReference type="RefSeq" id="WP_221875504.1">
    <property type="nucleotide sequence ID" value="NZ_JACWFH010000035.1"/>
</dbReference>
<feature type="transmembrane region" description="Helical" evidence="1">
    <location>
        <begin position="183"/>
        <end position="200"/>
    </location>
</feature>